<evidence type="ECO:0000256" key="1">
    <source>
        <dbReference type="ARBA" id="ARBA00009308"/>
    </source>
</evidence>
<accession>A0A7W6H4D6</accession>
<comment type="caution">
    <text evidence="8">The sequence shown here is derived from an EMBL/GenBank/DDBJ whole genome shotgun (WGS) entry which is preliminary data.</text>
</comment>
<dbReference type="InterPro" id="IPR017515">
    <property type="entry name" value="MeMalonyl-CoA_epimerase"/>
</dbReference>
<dbReference type="RefSeq" id="WP_183199586.1">
    <property type="nucleotide sequence ID" value="NZ_JACIEK010000003.1"/>
</dbReference>
<dbReference type="PANTHER" id="PTHR43048:SF3">
    <property type="entry name" value="METHYLMALONYL-COA EPIMERASE, MITOCHONDRIAL"/>
    <property type="match status" value="1"/>
</dbReference>
<dbReference type="EC" id="5.1.99.1" evidence="6"/>
<evidence type="ECO:0000259" key="7">
    <source>
        <dbReference type="PROSITE" id="PS51819"/>
    </source>
</evidence>
<evidence type="ECO:0000313" key="8">
    <source>
        <dbReference type="EMBL" id="MBB3998058.1"/>
    </source>
</evidence>
<dbReference type="PANTHER" id="PTHR43048">
    <property type="entry name" value="METHYLMALONYL-COA EPIMERASE"/>
    <property type="match status" value="1"/>
</dbReference>
<keyword evidence="2" id="KW-0479">Metal-binding</keyword>
<keyword evidence="9" id="KW-1185">Reference proteome</keyword>
<proteinExistence type="inferred from homology"/>
<dbReference type="EMBL" id="JACIEK010000003">
    <property type="protein sequence ID" value="MBB3998058.1"/>
    <property type="molecule type" value="Genomic_DNA"/>
</dbReference>
<gene>
    <name evidence="8" type="ORF">GGR04_001896</name>
</gene>
<dbReference type="Proteomes" id="UP000542776">
    <property type="component" value="Unassembled WGS sequence"/>
</dbReference>
<evidence type="ECO:0000256" key="4">
    <source>
        <dbReference type="ARBA" id="ARBA00023285"/>
    </source>
</evidence>
<dbReference type="InterPro" id="IPR029068">
    <property type="entry name" value="Glyas_Bleomycin-R_OHBP_Dase"/>
</dbReference>
<evidence type="ECO:0000256" key="6">
    <source>
        <dbReference type="ARBA" id="ARBA00066411"/>
    </source>
</evidence>
<dbReference type="GO" id="GO:0046872">
    <property type="term" value="F:metal ion binding"/>
    <property type="evidence" value="ECO:0007669"/>
    <property type="project" value="UniProtKB-KW"/>
</dbReference>
<dbReference type="AlphaFoldDB" id="A0A7W6H4D6"/>
<dbReference type="InterPro" id="IPR037523">
    <property type="entry name" value="VOC_core"/>
</dbReference>
<keyword evidence="3 8" id="KW-0413">Isomerase</keyword>
<evidence type="ECO:0000256" key="3">
    <source>
        <dbReference type="ARBA" id="ARBA00023235"/>
    </source>
</evidence>
<dbReference type="PROSITE" id="PS51819">
    <property type="entry name" value="VOC"/>
    <property type="match status" value="1"/>
</dbReference>
<protein>
    <recommendedName>
        <fullName evidence="6">methylmalonyl-CoA epimerase</fullName>
        <ecNumber evidence="6">5.1.99.1</ecNumber>
    </recommendedName>
</protein>
<dbReference type="Pfam" id="PF13669">
    <property type="entry name" value="Glyoxalase_4"/>
    <property type="match status" value="1"/>
</dbReference>
<evidence type="ECO:0000313" key="9">
    <source>
        <dbReference type="Proteomes" id="UP000542776"/>
    </source>
</evidence>
<comment type="catalytic activity">
    <reaction evidence="5">
        <text>(R)-methylmalonyl-CoA = (S)-methylmalonyl-CoA</text>
        <dbReference type="Rhea" id="RHEA:20553"/>
        <dbReference type="ChEBI" id="CHEBI:57326"/>
        <dbReference type="ChEBI" id="CHEBI:57327"/>
        <dbReference type="EC" id="5.1.99.1"/>
    </reaction>
    <physiologicalReaction direction="right-to-left" evidence="5">
        <dbReference type="Rhea" id="RHEA:20555"/>
    </physiologicalReaction>
</comment>
<dbReference type="GO" id="GO:0046491">
    <property type="term" value="P:L-methylmalonyl-CoA metabolic process"/>
    <property type="evidence" value="ECO:0007669"/>
    <property type="project" value="TreeGrafter"/>
</dbReference>
<feature type="domain" description="VOC" evidence="7">
    <location>
        <begin position="4"/>
        <end position="134"/>
    </location>
</feature>
<dbReference type="NCBIfam" id="TIGR03081">
    <property type="entry name" value="metmalonyl_epim"/>
    <property type="match status" value="1"/>
</dbReference>
<evidence type="ECO:0000256" key="2">
    <source>
        <dbReference type="ARBA" id="ARBA00022723"/>
    </source>
</evidence>
<dbReference type="SUPFAM" id="SSF54593">
    <property type="entry name" value="Glyoxalase/Bleomycin resistance protein/Dihydroxybiphenyl dioxygenase"/>
    <property type="match status" value="1"/>
</dbReference>
<sequence length="141" mass="15030">MIGCLNHVAIAVPDLTRGIAFYRDILGATVSGVQPLPEHGVSVAFVLLDNSRIELVTPLGEASPLADFLLRQPTGGLHHVCYEVDDLDAALVQLVERGIRILGDGRPKTGAHGLPVVFLHPKDCGGTLIEIEERARPAAEV</sequence>
<dbReference type="Gene3D" id="3.10.180.10">
    <property type="entry name" value="2,3-Dihydroxybiphenyl 1,2-Dioxygenase, domain 1"/>
    <property type="match status" value="1"/>
</dbReference>
<dbReference type="CDD" id="cd07249">
    <property type="entry name" value="MMCE"/>
    <property type="match status" value="1"/>
</dbReference>
<evidence type="ECO:0000256" key="5">
    <source>
        <dbReference type="ARBA" id="ARBA00050406"/>
    </source>
</evidence>
<comment type="similarity">
    <text evidence="1">Belongs to the methylmalonyl-CoA epimerase family.</text>
</comment>
<keyword evidence="4" id="KW-0170">Cobalt</keyword>
<organism evidence="8 9">
    <name type="scientific">Aureimonas pseudogalii</name>
    <dbReference type="NCBI Taxonomy" id="1744844"/>
    <lineage>
        <taxon>Bacteria</taxon>
        <taxon>Pseudomonadati</taxon>
        <taxon>Pseudomonadota</taxon>
        <taxon>Alphaproteobacteria</taxon>
        <taxon>Hyphomicrobiales</taxon>
        <taxon>Aurantimonadaceae</taxon>
        <taxon>Aureimonas</taxon>
    </lineage>
</organism>
<reference evidence="8 9" key="1">
    <citation type="submission" date="2020-08" db="EMBL/GenBank/DDBJ databases">
        <title>Genomic Encyclopedia of Type Strains, Phase IV (KMG-IV): sequencing the most valuable type-strain genomes for metagenomic binning, comparative biology and taxonomic classification.</title>
        <authorList>
            <person name="Goeker M."/>
        </authorList>
    </citation>
    <scope>NUCLEOTIDE SEQUENCE [LARGE SCALE GENOMIC DNA]</scope>
    <source>
        <strain evidence="8 9">DSM 102238</strain>
    </source>
</reference>
<name>A0A7W6H4D6_9HYPH</name>
<dbReference type="FunFam" id="3.10.180.10:FF:000003">
    <property type="entry name" value="Methylmalonyl-CoA epimerase, mitochondrial"/>
    <property type="match status" value="1"/>
</dbReference>
<dbReference type="GO" id="GO:0004493">
    <property type="term" value="F:methylmalonyl-CoA epimerase activity"/>
    <property type="evidence" value="ECO:0007669"/>
    <property type="project" value="UniProtKB-EC"/>
</dbReference>
<dbReference type="InterPro" id="IPR051785">
    <property type="entry name" value="MMCE/EMCE_epimerase"/>
</dbReference>